<keyword evidence="2 5" id="KW-0436">Ligase</keyword>
<name>A0ABT9YAT2_9FIRM</name>
<dbReference type="InterPro" id="IPR000873">
    <property type="entry name" value="AMP-dep_synth/lig_dom"/>
</dbReference>
<feature type="domain" description="AMP-binding enzyme C-terminal" evidence="4">
    <location>
        <begin position="352"/>
        <end position="423"/>
    </location>
</feature>
<feature type="domain" description="AMP-dependent synthetase/ligase" evidence="3">
    <location>
        <begin position="109"/>
        <end position="300"/>
    </location>
</feature>
<dbReference type="PANTHER" id="PTHR43201">
    <property type="entry name" value="ACYL-COA SYNTHETASE"/>
    <property type="match status" value="1"/>
</dbReference>
<dbReference type="SUPFAM" id="SSF56801">
    <property type="entry name" value="Acetyl-CoA synthetase-like"/>
    <property type="match status" value="1"/>
</dbReference>
<reference evidence="5 6" key="1">
    <citation type="submission" date="2023-07" db="EMBL/GenBank/DDBJ databases">
        <title>Genomic Encyclopedia of Type Strains, Phase IV (KMG-IV): sequencing the most valuable type-strain genomes for metagenomic binning, comparative biology and taxonomic classification.</title>
        <authorList>
            <person name="Goeker M."/>
        </authorList>
    </citation>
    <scope>NUCLEOTIDE SEQUENCE [LARGE SCALE GENOMIC DNA]</scope>
    <source>
        <strain evidence="5 6">DSM 16980</strain>
    </source>
</reference>
<dbReference type="RefSeq" id="WP_307225240.1">
    <property type="nucleotide sequence ID" value="NZ_CP116940.1"/>
</dbReference>
<dbReference type="InterPro" id="IPR045851">
    <property type="entry name" value="AMP-bd_C_sf"/>
</dbReference>
<gene>
    <name evidence="5" type="ORF">J2S01_002684</name>
</gene>
<dbReference type="InterPro" id="IPR042099">
    <property type="entry name" value="ANL_N_sf"/>
</dbReference>
<dbReference type="Proteomes" id="UP001239167">
    <property type="component" value="Unassembled WGS sequence"/>
</dbReference>
<dbReference type="Pfam" id="PF13193">
    <property type="entry name" value="AMP-binding_C"/>
    <property type="match status" value="1"/>
</dbReference>
<dbReference type="GO" id="GO:0004467">
    <property type="term" value="F:long-chain fatty acid-CoA ligase activity"/>
    <property type="evidence" value="ECO:0007669"/>
    <property type="project" value="UniProtKB-EC"/>
</dbReference>
<comment type="caution">
    <text evidence="5">The sequence shown here is derived from an EMBL/GenBank/DDBJ whole genome shotgun (WGS) entry which is preliminary data.</text>
</comment>
<evidence type="ECO:0000259" key="3">
    <source>
        <dbReference type="Pfam" id="PF00501"/>
    </source>
</evidence>
<dbReference type="EC" id="6.2.1.3" evidence="5"/>
<sequence>MLITDLLKCQPKDKICLSFNGTEITYGFLENQSSMMADSADFIKKGEKIFLQESDPIRQLLCFFAIIKAGGICVMANSRIPAKLAERLMKEHGITKKAALEDFKNKAVHQCPGLRPEDIFLGAMSSGSSTGIPQIVLRDHKSWMAAFPWQSKLFNIGARDVLYLVGEMAYTANLNACIHAFFAGASVIVARNRLPQTWLREMQMYSVSAVFMVPAHYSILLKAVKLPDIGVTSLVTGGAKIDRKTVVQLHAYFPAASITEYYGASELGHVSYADMHDLLERPYSTGKLFPGVSAQIVDGEVWVESPYLIPSRRPKATAGDLGSISDDGYLTLYGRKSGTVNIGGVKVQPEQIEFYLKEHPQVEDAAVFAFPDKLRGEKLAAAIVSKTDDIKIKEIFHFCRQNAGYSPQKIIFLQKIPLNANGKVDKIVLQKIVMESFDENN</sequence>
<keyword evidence="6" id="KW-1185">Reference proteome</keyword>
<evidence type="ECO:0000259" key="4">
    <source>
        <dbReference type="Pfam" id="PF13193"/>
    </source>
</evidence>
<dbReference type="Gene3D" id="3.30.300.30">
    <property type="match status" value="1"/>
</dbReference>
<protein>
    <submittedName>
        <fullName evidence="5">Long-chain acyl-CoA synthetase</fullName>
        <ecNumber evidence="5">6.2.1.3</ecNumber>
    </submittedName>
</protein>
<accession>A0ABT9YAT2</accession>
<evidence type="ECO:0000313" key="6">
    <source>
        <dbReference type="Proteomes" id="UP001239167"/>
    </source>
</evidence>
<dbReference type="Gene3D" id="3.40.50.12780">
    <property type="entry name" value="N-terminal domain of ligase-like"/>
    <property type="match status" value="1"/>
</dbReference>
<organism evidence="5 6">
    <name type="scientific">Pectinatus haikarae</name>
    <dbReference type="NCBI Taxonomy" id="349096"/>
    <lineage>
        <taxon>Bacteria</taxon>
        <taxon>Bacillati</taxon>
        <taxon>Bacillota</taxon>
        <taxon>Negativicutes</taxon>
        <taxon>Selenomonadales</taxon>
        <taxon>Selenomonadaceae</taxon>
        <taxon>Pectinatus</taxon>
    </lineage>
</organism>
<dbReference type="EMBL" id="JAUSUE010000024">
    <property type="protein sequence ID" value="MDQ0204950.1"/>
    <property type="molecule type" value="Genomic_DNA"/>
</dbReference>
<comment type="similarity">
    <text evidence="1">Belongs to the ATP-dependent AMP-binding enzyme family.</text>
</comment>
<proteinExistence type="inferred from homology"/>
<dbReference type="Pfam" id="PF00501">
    <property type="entry name" value="AMP-binding"/>
    <property type="match status" value="1"/>
</dbReference>
<dbReference type="InterPro" id="IPR025110">
    <property type="entry name" value="AMP-bd_C"/>
</dbReference>
<evidence type="ECO:0000313" key="5">
    <source>
        <dbReference type="EMBL" id="MDQ0204950.1"/>
    </source>
</evidence>
<evidence type="ECO:0000256" key="1">
    <source>
        <dbReference type="ARBA" id="ARBA00006432"/>
    </source>
</evidence>
<evidence type="ECO:0000256" key="2">
    <source>
        <dbReference type="ARBA" id="ARBA00022598"/>
    </source>
</evidence>
<dbReference type="PANTHER" id="PTHR43201:SF5">
    <property type="entry name" value="MEDIUM-CHAIN ACYL-COA LIGASE ACSF2, MITOCHONDRIAL"/>
    <property type="match status" value="1"/>
</dbReference>